<feature type="domain" description="J" evidence="2">
    <location>
        <begin position="25"/>
        <end position="91"/>
    </location>
</feature>
<proteinExistence type="predicted"/>
<dbReference type="SUPFAM" id="SSF46565">
    <property type="entry name" value="Chaperone J-domain"/>
    <property type="match status" value="1"/>
</dbReference>
<evidence type="ECO:0000313" key="3">
    <source>
        <dbReference type="Proteomes" id="UP001652625"/>
    </source>
</evidence>
<dbReference type="PROSITE" id="PS50076">
    <property type="entry name" value="DNAJ_2"/>
    <property type="match status" value="1"/>
</dbReference>
<dbReference type="PANTHER" id="PTHR44145">
    <property type="entry name" value="DNAJ HOMOLOG SUBFAMILY A MEMBER 3, MITOCHONDRIAL"/>
    <property type="match status" value="1"/>
</dbReference>
<dbReference type="RefSeq" id="XP_065664549.1">
    <property type="nucleotide sequence ID" value="XM_065808477.1"/>
</dbReference>
<evidence type="ECO:0000259" key="2">
    <source>
        <dbReference type="PROSITE" id="PS50076"/>
    </source>
</evidence>
<name>A0ABM4CRP3_HYDVU</name>
<accession>A0ABM4CRP3</accession>
<dbReference type="Pfam" id="PF00226">
    <property type="entry name" value="DnaJ"/>
    <property type="match status" value="1"/>
</dbReference>
<sequence>MNKLRLVWIPKHCTRFYKSKNEQHDLYSVLKVSPDATQKQIKTSYFNLSLKLHPDKNKVVDENTNEKFTKLTEAYKILSNKSSRIEYDRSQRVNNSQFIFDKKMDLNNQPNTERMQQFSQVNGINHDAWSKQHYEKTLMLRDIRLKKKIYLEVDSETEKSTISGRYFFMFSVILLLGGIGLKVL</sequence>
<protein>
    <submittedName>
        <fullName evidence="4">DnaJ homolog subfamily B member 9-like</fullName>
    </submittedName>
</protein>
<dbReference type="Gene3D" id="1.10.287.110">
    <property type="entry name" value="DnaJ domain"/>
    <property type="match status" value="1"/>
</dbReference>
<organism evidence="3 4">
    <name type="scientific">Hydra vulgaris</name>
    <name type="common">Hydra</name>
    <name type="synonym">Hydra attenuata</name>
    <dbReference type="NCBI Taxonomy" id="6087"/>
    <lineage>
        <taxon>Eukaryota</taxon>
        <taxon>Metazoa</taxon>
        <taxon>Cnidaria</taxon>
        <taxon>Hydrozoa</taxon>
        <taxon>Hydroidolina</taxon>
        <taxon>Anthoathecata</taxon>
        <taxon>Aplanulata</taxon>
        <taxon>Hydridae</taxon>
        <taxon>Hydra</taxon>
    </lineage>
</organism>
<gene>
    <name evidence="4" type="primary">LOC136086195</name>
</gene>
<dbReference type="PRINTS" id="PR00625">
    <property type="entry name" value="JDOMAIN"/>
</dbReference>
<dbReference type="SMART" id="SM00271">
    <property type="entry name" value="DnaJ"/>
    <property type="match status" value="1"/>
</dbReference>
<keyword evidence="3" id="KW-1185">Reference proteome</keyword>
<dbReference type="PANTHER" id="PTHR44145:SF3">
    <property type="entry name" value="DNAJ HOMOLOG SUBFAMILY A MEMBER 3, MITOCHONDRIAL"/>
    <property type="match status" value="1"/>
</dbReference>
<dbReference type="CDD" id="cd06257">
    <property type="entry name" value="DnaJ"/>
    <property type="match status" value="1"/>
</dbReference>
<dbReference type="InterPro" id="IPR051938">
    <property type="entry name" value="Apopto_cytoskel_mod"/>
</dbReference>
<dbReference type="Proteomes" id="UP001652625">
    <property type="component" value="Chromosome 10"/>
</dbReference>
<dbReference type="InterPro" id="IPR001623">
    <property type="entry name" value="DnaJ_domain"/>
</dbReference>
<evidence type="ECO:0000313" key="4">
    <source>
        <dbReference type="RefSeq" id="XP_065664549.1"/>
    </source>
</evidence>
<dbReference type="InterPro" id="IPR036869">
    <property type="entry name" value="J_dom_sf"/>
</dbReference>
<keyword evidence="1" id="KW-0143">Chaperone</keyword>
<reference evidence="4" key="1">
    <citation type="submission" date="2025-08" db="UniProtKB">
        <authorList>
            <consortium name="RefSeq"/>
        </authorList>
    </citation>
    <scope>IDENTIFICATION</scope>
</reference>
<evidence type="ECO:0000256" key="1">
    <source>
        <dbReference type="ARBA" id="ARBA00023186"/>
    </source>
</evidence>
<dbReference type="GeneID" id="136086195"/>